<reference evidence="2 3" key="1">
    <citation type="submission" date="2020-12" db="EMBL/GenBank/DDBJ databases">
        <title>Metabolic potential, ecology and presence of endohyphal bacteria is reflected in genomic diversity of Mucoromycotina.</title>
        <authorList>
            <person name="Muszewska A."/>
            <person name="Okrasinska A."/>
            <person name="Steczkiewicz K."/>
            <person name="Drgas O."/>
            <person name="Orlowska M."/>
            <person name="Perlinska-Lenart U."/>
            <person name="Aleksandrzak-Piekarczyk T."/>
            <person name="Szatraj K."/>
            <person name="Zielenkiewicz U."/>
            <person name="Pilsyk S."/>
            <person name="Malc E."/>
            <person name="Mieczkowski P."/>
            <person name="Kruszewska J.S."/>
            <person name="Biernat P."/>
            <person name="Pawlowska J."/>
        </authorList>
    </citation>
    <scope>NUCLEOTIDE SEQUENCE [LARGE SCALE GENOMIC DNA]</scope>
    <source>
        <strain evidence="2 3">CBS 142.35</strain>
    </source>
</reference>
<protein>
    <recommendedName>
        <fullName evidence="1">F-box domain-containing protein</fullName>
    </recommendedName>
</protein>
<proteinExistence type="predicted"/>
<dbReference type="AlphaFoldDB" id="A0A8H7SAE8"/>
<dbReference type="OrthoDB" id="2236537at2759"/>
<dbReference type="Proteomes" id="UP000646827">
    <property type="component" value="Unassembled WGS sequence"/>
</dbReference>
<dbReference type="PANTHER" id="PTHR31639">
    <property type="entry name" value="F-BOX PROTEIN-LIKE"/>
    <property type="match status" value="1"/>
</dbReference>
<accession>A0A8H7SAE8</accession>
<dbReference type="InterPro" id="IPR001810">
    <property type="entry name" value="F-box_dom"/>
</dbReference>
<dbReference type="PANTHER" id="PTHR31639:SF256">
    <property type="entry name" value="OS07G0242900 PROTEIN"/>
    <property type="match status" value="1"/>
</dbReference>
<dbReference type="SMART" id="SM00256">
    <property type="entry name" value="FBOX"/>
    <property type="match status" value="1"/>
</dbReference>
<sequence>MTHSSYYIPIVNTLPPEVVQLIFGLLELKQLVRCLGVCKEWNRILSSLPWLWRHVHLTACSQEMTMDYYAQVLTHLVHLAGDHLQWLKLDIELSEALGIRAIQLIATNRYKYFKRLELNNTSGPEERMLLLRALCNMGPMTTMTFLQLYCLEINLKEVDHLLHLFPNLTHLDLSDSIIYGNTNHHNNNDIDNYFNAIQLPASCTTTRLKVLTLNHIEDSSSIVFNYFLSSCPYLEQFNCYGALPSYEIIQHLNQYNRSFLKTLFYGHHHYHHHQQQEQEQEQEQALQNFIIEPPLQIELDSIKLDQINDQDFISMVCYGRAYRTLSKMNIRSCFIPDDTILSQRQLISNTALWPNLRELDLNNVSGLTLKTGLFAFLDACPVLEKLVFKNIPWWHVTDATLDRWTDHYPRLMDIRYFCQPDDITQTAVERLAETKYTIIRQQQQHSNNKNKNNNFVHLEFNTHTRIHISFPIN</sequence>
<name>A0A8H7SAE8_9FUNG</name>
<dbReference type="Gene3D" id="1.20.1280.50">
    <property type="match status" value="1"/>
</dbReference>
<evidence type="ECO:0000313" key="3">
    <source>
        <dbReference type="Proteomes" id="UP000646827"/>
    </source>
</evidence>
<feature type="domain" description="F-box" evidence="1">
    <location>
        <begin position="8"/>
        <end position="55"/>
    </location>
</feature>
<dbReference type="InterPro" id="IPR036047">
    <property type="entry name" value="F-box-like_dom_sf"/>
</dbReference>
<organism evidence="2 3">
    <name type="scientific">Circinella minor</name>
    <dbReference type="NCBI Taxonomy" id="1195481"/>
    <lineage>
        <taxon>Eukaryota</taxon>
        <taxon>Fungi</taxon>
        <taxon>Fungi incertae sedis</taxon>
        <taxon>Mucoromycota</taxon>
        <taxon>Mucoromycotina</taxon>
        <taxon>Mucoromycetes</taxon>
        <taxon>Mucorales</taxon>
        <taxon>Lichtheimiaceae</taxon>
        <taxon>Circinella</taxon>
    </lineage>
</organism>
<dbReference type="PROSITE" id="PS50181">
    <property type="entry name" value="FBOX"/>
    <property type="match status" value="1"/>
</dbReference>
<gene>
    <name evidence="2" type="ORF">INT45_007897</name>
</gene>
<dbReference type="Pfam" id="PF12937">
    <property type="entry name" value="F-box-like"/>
    <property type="match status" value="1"/>
</dbReference>
<dbReference type="InterPro" id="IPR032675">
    <property type="entry name" value="LRR_dom_sf"/>
</dbReference>
<dbReference type="SUPFAM" id="SSF52047">
    <property type="entry name" value="RNI-like"/>
    <property type="match status" value="1"/>
</dbReference>
<evidence type="ECO:0000313" key="2">
    <source>
        <dbReference type="EMBL" id="KAG2224652.1"/>
    </source>
</evidence>
<dbReference type="SUPFAM" id="SSF81383">
    <property type="entry name" value="F-box domain"/>
    <property type="match status" value="1"/>
</dbReference>
<dbReference type="EMBL" id="JAEPRB010000039">
    <property type="protein sequence ID" value="KAG2224652.1"/>
    <property type="molecule type" value="Genomic_DNA"/>
</dbReference>
<dbReference type="Gene3D" id="3.80.10.10">
    <property type="entry name" value="Ribonuclease Inhibitor"/>
    <property type="match status" value="1"/>
</dbReference>
<evidence type="ECO:0000259" key="1">
    <source>
        <dbReference type="PROSITE" id="PS50181"/>
    </source>
</evidence>
<keyword evidence="3" id="KW-1185">Reference proteome</keyword>
<comment type="caution">
    <text evidence="2">The sequence shown here is derived from an EMBL/GenBank/DDBJ whole genome shotgun (WGS) entry which is preliminary data.</text>
</comment>